<dbReference type="SUPFAM" id="SSF89796">
    <property type="entry name" value="CoA-transferase family III (CaiB/BaiF)"/>
    <property type="match status" value="1"/>
</dbReference>
<dbReference type="EMBL" id="UOEO01000202">
    <property type="protein sequence ID" value="VAW22425.1"/>
    <property type="molecule type" value="Genomic_DNA"/>
</dbReference>
<dbReference type="InterPro" id="IPR023606">
    <property type="entry name" value="CoA-Trfase_III_dom_1_sf"/>
</dbReference>
<dbReference type="PANTHER" id="PTHR48207">
    <property type="entry name" value="SUCCINATE--HYDROXYMETHYLGLUTARATE COA-TRANSFERASE"/>
    <property type="match status" value="1"/>
</dbReference>
<name>A0A3B0TV04_9ZZZZ</name>
<dbReference type="Gene3D" id="3.30.1540.10">
    <property type="entry name" value="formyl-coa transferase, domain 3"/>
    <property type="match status" value="1"/>
</dbReference>
<dbReference type="InterPro" id="IPR050483">
    <property type="entry name" value="CoA-transferase_III_domain"/>
</dbReference>
<dbReference type="AlphaFoldDB" id="A0A3B0TV04"/>
<evidence type="ECO:0000256" key="1">
    <source>
        <dbReference type="ARBA" id="ARBA00022679"/>
    </source>
</evidence>
<dbReference type="PANTHER" id="PTHR48207:SF3">
    <property type="entry name" value="SUCCINATE--HYDROXYMETHYLGLUTARATE COA-TRANSFERASE"/>
    <property type="match status" value="1"/>
</dbReference>
<keyword evidence="1" id="KW-0808">Transferase</keyword>
<evidence type="ECO:0000313" key="2">
    <source>
        <dbReference type="EMBL" id="VAW22425.1"/>
    </source>
</evidence>
<dbReference type="Pfam" id="PF02515">
    <property type="entry name" value="CoA_transf_3"/>
    <property type="match status" value="1"/>
</dbReference>
<dbReference type="Gene3D" id="3.40.50.10540">
    <property type="entry name" value="Crotonobetainyl-coa:carnitine coa-transferase, domain 1"/>
    <property type="match status" value="1"/>
</dbReference>
<proteinExistence type="predicted"/>
<accession>A0A3B0TV04</accession>
<gene>
    <name evidence="2" type="ORF">MNBD_ALPHA12-597</name>
</gene>
<protein>
    <submittedName>
        <fullName evidence="2">L-carnitine dehydratase/bile acid-inducible protein F</fullName>
    </submittedName>
</protein>
<dbReference type="InterPro" id="IPR003673">
    <property type="entry name" value="CoA-Trfase_fam_III"/>
</dbReference>
<dbReference type="InterPro" id="IPR044855">
    <property type="entry name" value="CoA-Trfase_III_dom3_sf"/>
</dbReference>
<dbReference type="GO" id="GO:0008410">
    <property type="term" value="F:CoA-transferase activity"/>
    <property type="evidence" value="ECO:0007669"/>
    <property type="project" value="TreeGrafter"/>
</dbReference>
<sequence length="415" mass="45369">MKHVEGKKEFAAGALAGVRVLDLSRILAGPTCTQLLGDLGADIIKIERPGIGDDTRKWGPPYVTGKDGEDSDESAYYLCANRNKRSITIDIKTQEGSALVRQLAQTSDILIENFRVGGLAKCALSYADLKDELPGLVYCSISGFGQTGPKAKHGGYDFLAQGAGGIMSLTGEPDGAAMKTGVAIADVMCGMYASSAILAALRHRDLTGEGQYIDLALADSQIAWLINEGTNYLTCGIVPKRRGNAHPNIVPYQLIAASDGDFILAVGNDSQFERFCHFAGITELVQDARFATNSQRVVNREQLIDLIEKIIRRHPVKYWLDGLEALNVPCGPVNDLEQVFEDEHFLHRGMRIKMEHETALSGEVELIGNPLKMTRTPVQYRRAPPTLGQHTNEVLNELLGLDENHCEKLRKRGII</sequence>
<organism evidence="2">
    <name type="scientific">hydrothermal vent metagenome</name>
    <dbReference type="NCBI Taxonomy" id="652676"/>
    <lineage>
        <taxon>unclassified sequences</taxon>
        <taxon>metagenomes</taxon>
        <taxon>ecological metagenomes</taxon>
    </lineage>
</organism>
<reference evidence="2" key="1">
    <citation type="submission" date="2018-06" db="EMBL/GenBank/DDBJ databases">
        <authorList>
            <person name="Zhirakovskaya E."/>
        </authorList>
    </citation>
    <scope>NUCLEOTIDE SEQUENCE</scope>
</reference>